<dbReference type="SMART" id="SM00267">
    <property type="entry name" value="GGDEF"/>
    <property type="match status" value="1"/>
</dbReference>
<reference evidence="6" key="1">
    <citation type="journal article" date="2014" name="Int. J. Syst. Evol. Microbiol.">
        <title>Complete genome of a new Firmicutes species belonging to the dominant human colonic microbiota ('Ruminococcus bicirculans') reveals two chromosomes and a selective capacity to utilize plant glucans.</title>
        <authorList>
            <consortium name="NISC Comparative Sequencing Program"/>
            <person name="Wegmann U."/>
            <person name="Louis P."/>
            <person name="Goesmann A."/>
            <person name="Henrissat B."/>
            <person name="Duncan S.H."/>
            <person name="Flint H.J."/>
        </authorList>
    </citation>
    <scope>NUCLEOTIDE SEQUENCE</scope>
    <source>
        <strain evidence="6">KCTC 62575</strain>
    </source>
</reference>
<keyword evidence="4" id="KW-1133">Transmembrane helix</keyword>
<dbReference type="FunFam" id="3.30.70.270:FF:000001">
    <property type="entry name" value="Diguanylate cyclase domain protein"/>
    <property type="match status" value="1"/>
</dbReference>
<proteinExistence type="predicted"/>
<name>A0A371YT77_9GAMM</name>
<accession>A0A371YT77</accession>
<dbReference type="InterPro" id="IPR043128">
    <property type="entry name" value="Rev_trsase/Diguanyl_cyclase"/>
</dbReference>
<gene>
    <name evidence="6" type="ORF">ACFODO_02900</name>
    <name evidence="7" type="ORF">C9E89_004760</name>
</gene>
<dbReference type="SUPFAM" id="SSF55073">
    <property type="entry name" value="Nucleotide cyclase"/>
    <property type="match status" value="1"/>
</dbReference>
<evidence type="ECO:0000256" key="3">
    <source>
        <dbReference type="ARBA" id="ARBA00034247"/>
    </source>
</evidence>
<evidence type="ECO:0000313" key="8">
    <source>
        <dbReference type="Proteomes" id="UP000240957"/>
    </source>
</evidence>
<feature type="transmembrane region" description="Helical" evidence="4">
    <location>
        <begin position="26"/>
        <end position="46"/>
    </location>
</feature>
<comment type="catalytic activity">
    <reaction evidence="3">
        <text>2 GTP = 3',3'-c-di-GMP + 2 diphosphate</text>
        <dbReference type="Rhea" id="RHEA:24898"/>
        <dbReference type="ChEBI" id="CHEBI:33019"/>
        <dbReference type="ChEBI" id="CHEBI:37565"/>
        <dbReference type="ChEBI" id="CHEBI:58805"/>
        <dbReference type="EC" id="2.7.7.65"/>
    </reaction>
</comment>
<dbReference type="Proteomes" id="UP001595455">
    <property type="component" value="Unassembled WGS sequence"/>
</dbReference>
<dbReference type="Pfam" id="PF00990">
    <property type="entry name" value="GGDEF"/>
    <property type="match status" value="1"/>
</dbReference>
<dbReference type="PROSITE" id="PS50887">
    <property type="entry name" value="GGDEF"/>
    <property type="match status" value="1"/>
</dbReference>
<reference evidence="9" key="3">
    <citation type="journal article" date="2019" name="Int. J. Syst. Evol. Microbiol.">
        <title>The Global Catalogue of Microorganisms (GCM) 10K type strain sequencing project: providing services to taxonomists for standard genome sequencing and annotation.</title>
        <authorList>
            <consortium name="The Broad Institute Genomics Platform"/>
            <consortium name="The Broad Institute Genome Sequencing Center for Infectious Disease"/>
            <person name="Wu L."/>
            <person name="Ma J."/>
        </authorList>
    </citation>
    <scope>NUCLEOTIDE SEQUENCE [LARGE SCALE GENOMIC DNA]</scope>
    <source>
        <strain evidence="9">KCTC 62575</strain>
    </source>
</reference>
<comment type="cofactor">
    <cofactor evidence="1">
        <name>Mg(2+)</name>
        <dbReference type="ChEBI" id="CHEBI:18420"/>
    </cofactor>
</comment>
<dbReference type="InterPro" id="IPR029787">
    <property type="entry name" value="Nucleotide_cyclase"/>
</dbReference>
<evidence type="ECO:0000256" key="2">
    <source>
        <dbReference type="ARBA" id="ARBA00012528"/>
    </source>
</evidence>
<feature type="transmembrane region" description="Helical" evidence="4">
    <location>
        <begin position="185"/>
        <end position="210"/>
    </location>
</feature>
<dbReference type="PANTHER" id="PTHR45138">
    <property type="entry name" value="REGULATORY COMPONENTS OF SENSORY TRANSDUCTION SYSTEM"/>
    <property type="match status" value="1"/>
</dbReference>
<comment type="caution">
    <text evidence="7">The sequence shown here is derived from an EMBL/GenBank/DDBJ whole genome shotgun (WGS) entry which is preliminary data.</text>
</comment>
<dbReference type="EMBL" id="PYIX02000005">
    <property type="protein sequence ID" value="RFC84564.1"/>
    <property type="molecule type" value="Genomic_DNA"/>
</dbReference>
<dbReference type="CDD" id="cd01949">
    <property type="entry name" value="GGDEF"/>
    <property type="match status" value="1"/>
</dbReference>
<feature type="transmembrane region" description="Helical" evidence="4">
    <location>
        <begin position="92"/>
        <end position="110"/>
    </location>
</feature>
<evidence type="ECO:0000313" key="7">
    <source>
        <dbReference type="EMBL" id="RFC84564.1"/>
    </source>
</evidence>
<feature type="domain" description="GGDEF" evidence="5">
    <location>
        <begin position="249"/>
        <end position="382"/>
    </location>
</feature>
<dbReference type="PANTHER" id="PTHR45138:SF9">
    <property type="entry name" value="DIGUANYLATE CYCLASE DGCM-RELATED"/>
    <property type="match status" value="1"/>
</dbReference>
<feature type="transmembrane region" description="Helical" evidence="4">
    <location>
        <begin position="66"/>
        <end position="85"/>
    </location>
</feature>
<keyword evidence="4" id="KW-0472">Membrane</keyword>
<dbReference type="NCBIfam" id="TIGR00254">
    <property type="entry name" value="GGDEF"/>
    <property type="match status" value="1"/>
</dbReference>
<reference evidence="7 8" key="2">
    <citation type="submission" date="2018-08" db="EMBL/GenBank/DDBJ databases">
        <title>The draft genome of Acinetobacter sichuanensis strain WCHAc060041.</title>
        <authorList>
            <person name="Qin J."/>
            <person name="Feng Y."/>
            <person name="Zong Z."/>
        </authorList>
    </citation>
    <scope>NUCLEOTIDE SEQUENCE [LARGE SCALE GENOMIC DNA]</scope>
    <source>
        <strain evidence="7 8">WCHAc060041</strain>
    </source>
</reference>
<feature type="transmembrane region" description="Helical" evidence="4">
    <location>
        <begin position="116"/>
        <end position="137"/>
    </location>
</feature>
<dbReference type="AlphaFoldDB" id="A0A371YT77"/>
<dbReference type="Proteomes" id="UP000240957">
    <property type="component" value="Unassembled WGS sequence"/>
</dbReference>
<evidence type="ECO:0000259" key="5">
    <source>
        <dbReference type="PROSITE" id="PS50887"/>
    </source>
</evidence>
<keyword evidence="9" id="KW-1185">Reference proteome</keyword>
<dbReference type="EC" id="2.7.7.65" evidence="2"/>
<evidence type="ECO:0000256" key="4">
    <source>
        <dbReference type="SAM" id="Phobius"/>
    </source>
</evidence>
<protein>
    <recommendedName>
        <fullName evidence="2">diguanylate cyclase</fullName>
        <ecNumber evidence="2">2.7.7.65</ecNumber>
    </recommendedName>
</protein>
<evidence type="ECO:0000313" key="9">
    <source>
        <dbReference type="Proteomes" id="UP001595455"/>
    </source>
</evidence>
<reference evidence="6" key="4">
    <citation type="submission" date="2024-09" db="EMBL/GenBank/DDBJ databases">
        <authorList>
            <person name="Sun Q."/>
            <person name="Mori K."/>
        </authorList>
    </citation>
    <scope>NUCLEOTIDE SEQUENCE</scope>
    <source>
        <strain evidence="6">KCTC 62575</strain>
    </source>
</reference>
<dbReference type="Gene3D" id="3.30.70.270">
    <property type="match status" value="1"/>
</dbReference>
<evidence type="ECO:0000313" key="6">
    <source>
        <dbReference type="EMBL" id="MFC2994236.1"/>
    </source>
</evidence>
<feature type="transmembrane region" description="Helical" evidence="4">
    <location>
        <begin position="144"/>
        <end position="165"/>
    </location>
</feature>
<dbReference type="InterPro" id="IPR000160">
    <property type="entry name" value="GGDEF_dom"/>
</dbReference>
<dbReference type="EMBL" id="JBHRSF010000006">
    <property type="protein sequence ID" value="MFC2994236.1"/>
    <property type="molecule type" value="Genomic_DNA"/>
</dbReference>
<dbReference type="RefSeq" id="WP_107007259.1">
    <property type="nucleotide sequence ID" value="NZ_JBHRSF010000006.1"/>
</dbReference>
<dbReference type="GO" id="GO:0052621">
    <property type="term" value="F:diguanylate cyclase activity"/>
    <property type="evidence" value="ECO:0007669"/>
    <property type="project" value="UniProtKB-EC"/>
</dbReference>
<evidence type="ECO:0000256" key="1">
    <source>
        <dbReference type="ARBA" id="ARBA00001946"/>
    </source>
</evidence>
<dbReference type="OrthoDB" id="9812260at2"/>
<organism evidence="7 8">
    <name type="scientific">Acinetobacter sichuanensis</name>
    <dbReference type="NCBI Taxonomy" id="2136183"/>
    <lineage>
        <taxon>Bacteria</taxon>
        <taxon>Pseudomonadati</taxon>
        <taxon>Pseudomonadota</taxon>
        <taxon>Gammaproteobacteria</taxon>
        <taxon>Moraxellales</taxon>
        <taxon>Moraxellaceae</taxon>
        <taxon>Acinetobacter</taxon>
    </lineage>
</organism>
<sequence length="395" mass="45720">MNNLAKKMISYIQSNIIMSWSNIHKCILVLVLAILIHLIWIMWKVYILITPTLWQWLNISLLKNQLMINIISIICLTILIIISIFNHKKAWINHYFSYFVITTFILILVLDGYLVGIYSPATIFTSVCVTGIGLVLFNQKIIYFNLILATSIFSALIYLTTKNIIPYAPIFSHQLLNSIPYHNNFWVYSMIYFIIPVLFAGLLFFEILLLQWRHRESLFQEISQIDPLTGLYNRRFFNEKIKELQKQQLSYLIILLDLDHFKAINDQYGHYTGDLALKHIAKTLSLSVRKTDIVARYGGEEFILLLPQITETQALEIAEKCRKTIANHPLKLDDGQQIYLTASFGLGLTCPQSNIDQAIYLADQALYHAKQAGRNQVQIYDGTTFQSFQHKTLKS</sequence>
<keyword evidence="4" id="KW-0812">Transmembrane</keyword>
<dbReference type="InterPro" id="IPR050469">
    <property type="entry name" value="Diguanylate_Cyclase"/>
</dbReference>